<dbReference type="Gene3D" id="2.60.40.10">
    <property type="entry name" value="Immunoglobulins"/>
    <property type="match status" value="2"/>
</dbReference>
<comment type="subcellular location">
    <subcellularLocation>
        <location evidence="1">Membrane</location>
    </subcellularLocation>
</comment>
<dbReference type="InterPro" id="IPR015631">
    <property type="entry name" value="CD2/SLAM_rcpt"/>
</dbReference>
<evidence type="ECO:0000256" key="2">
    <source>
        <dbReference type="ARBA" id="ARBA00022729"/>
    </source>
</evidence>
<evidence type="ECO:0000256" key="6">
    <source>
        <dbReference type="SAM" id="Phobius"/>
    </source>
</evidence>
<reference evidence="9" key="3">
    <citation type="submission" date="2025-09" db="UniProtKB">
        <authorList>
            <consortium name="Ensembl"/>
        </authorList>
    </citation>
    <scope>IDENTIFICATION</scope>
</reference>
<proteinExistence type="predicted"/>
<accession>A0A670K4N2</accession>
<protein>
    <submittedName>
        <fullName evidence="9">SLAM family member 8-like</fullName>
    </submittedName>
</protein>
<dbReference type="InterPro" id="IPR003599">
    <property type="entry name" value="Ig_sub"/>
</dbReference>
<evidence type="ECO:0000256" key="1">
    <source>
        <dbReference type="ARBA" id="ARBA00004370"/>
    </source>
</evidence>
<dbReference type="Ensembl" id="ENSPMRT00000033679.1">
    <property type="protein sequence ID" value="ENSPMRP00000031751.1"/>
    <property type="gene ID" value="ENSPMRG00000020562.1"/>
</dbReference>
<keyword evidence="3 6" id="KW-0472">Membrane</keyword>
<dbReference type="InterPro" id="IPR013783">
    <property type="entry name" value="Ig-like_fold"/>
</dbReference>
<reference evidence="9" key="2">
    <citation type="submission" date="2025-08" db="UniProtKB">
        <authorList>
            <consortium name="Ensembl"/>
        </authorList>
    </citation>
    <scope>IDENTIFICATION</scope>
</reference>
<keyword evidence="2 7" id="KW-0732">Signal</keyword>
<dbReference type="PANTHER" id="PTHR12080:SF121">
    <property type="entry name" value="IG-LIKE DOMAIN-CONTAINING PROTEIN-RELATED"/>
    <property type="match status" value="1"/>
</dbReference>
<dbReference type="InterPro" id="IPR036179">
    <property type="entry name" value="Ig-like_dom_sf"/>
</dbReference>
<keyword evidence="10" id="KW-1185">Reference proteome</keyword>
<gene>
    <name evidence="9" type="primary">LOC114586310</name>
</gene>
<dbReference type="Proteomes" id="UP000472272">
    <property type="component" value="Chromosome 16"/>
</dbReference>
<dbReference type="SUPFAM" id="SSF48726">
    <property type="entry name" value="Immunoglobulin"/>
    <property type="match status" value="2"/>
</dbReference>
<evidence type="ECO:0000313" key="10">
    <source>
        <dbReference type="Proteomes" id="UP000472272"/>
    </source>
</evidence>
<feature type="compositionally biased region" description="Basic and acidic residues" evidence="5">
    <location>
        <begin position="371"/>
        <end position="380"/>
    </location>
</feature>
<keyword evidence="4" id="KW-0325">Glycoprotein</keyword>
<feature type="domain" description="Ig-like" evidence="8">
    <location>
        <begin position="148"/>
        <end position="232"/>
    </location>
</feature>
<feature type="region of interest" description="Disordered" evidence="5">
    <location>
        <begin position="363"/>
        <end position="391"/>
    </location>
</feature>
<evidence type="ECO:0000256" key="7">
    <source>
        <dbReference type="SAM" id="SignalP"/>
    </source>
</evidence>
<dbReference type="PROSITE" id="PS50835">
    <property type="entry name" value="IG_LIKE"/>
    <property type="match status" value="1"/>
</dbReference>
<keyword evidence="6" id="KW-1133">Transmembrane helix</keyword>
<name>A0A670K4N2_PODMU</name>
<dbReference type="InterPro" id="IPR007110">
    <property type="entry name" value="Ig-like_dom"/>
</dbReference>
<dbReference type="GeneTree" id="ENSGT01030000234540"/>
<dbReference type="SMART" id="SM00409">
    <property type="entry name" value="IG"/>
    <property type="match status" value="2"/>
</dbReference>
<dbReference type="PANTHER" id="PTHR12080">
    <property type="entry name" value="SIGNALING LYMPHOCYTIC ACTIVATION MOLECULE"/>
    <property type="match status" value="1"/>
</dbReference>
<feature type="chain" id="PRO_5025431595" evidence="7">
    <location>
        <begin position="20"/>
        <end position="413"/>
    </location>
</feature>
<evidence type="ECO:0000259" key="8">
    <source>
        <dbReference type="PROSITE" id="PS50835"/>
    </source>
</evidence>
<feature type="transmembrane region" description="Helical" evidence="6">
    <location>
        <begin position="259"/>
        <end position="278"/>
    </location>
</feature>
<sequence>MDKKLKMIMILIFTFVCISSPTTLPSLETVSHAVGNPTHQVKGILGGSVLFPPNISQGITVQKMEWDFYPQRGGLGFWLGEFSHGKLEHPSPTDRFGQRLDMVDETTLRIKDLELDDSGIYNARIWITKAQFQEQSFSLTVYEPVPTPQIDHQGESKTPGGCNVTLQCHTPGRKDLSISWETGDPHRALEKSVNQYQVSDNGRELRVFYWNNSFDSKFTCLVSNPVDQKGVSFNLLNICRSDEGGHLRLLSQLVIFPDLVILLVTVVVVMVMVMWMCWKIRKERNTRGIRSLKQKGNSPLALQNSKMIDPEDGDDEIEHCIPQTNTGDQAHLLQPLPRNSFKVPQGKDPLKISQSCQLSRSYSLPSTFKHSSQEPRDQAKGQHTKTYPVTMDGVSLRTRNLRNAFMTSTSKSV</sequence>
<evidence type="ECO:0000313" key="9">
    <source>
        <dbReference type="Ensembl" id="ENSPMRP00000031751.1"/>
    </source>
</evidence>
<reference evidence="9 10" key="1">
    <citation type="journal article" date="2019" name="Proc. Natl. Acad. Sci. U.S.A.">
        <title>Regulatory changes in pterin and carotenoid genes underlie balanced color polymorphisms in the wall lizard.</title>
        <authorList>
            <person name="Andrade P."/>
            <person name="Pinho C."/>
            <person name="Perez I de Lanuza G."/>
            <person name="Afonso S."/>
            <person name="Brejcha J."/>
            <person name="Rubin C.J."/>
            <person name="Wallerman O."/>
            <person name="Pereira P."/>
            <person name="Sabatino S.J."/>
            <person name="Bellati A."/>
            <person name="Pellitteri-Rosa D."/>
            <person name="Bosakova Z."/>
            <person name="Bunikis I."/>
            <person name="Carretero M.A."/>
            <person name="Feiner N."/>
            <person name="Marsik P."/>
            <person name="Pauperio F."/>
            <person name="Salvi D."/>
            <person name="Soler L."/>
            <person name="While G.M."/>
            <person name="Uller T."/>
            <person name="Font E."/>
            <person name="Andersson L."/>
            <person name="Carneiro M."/>
        </authorList>
    </citation>
    <scope>NUCLEOTIDE SEQUENCE</scope>
</reference>
<organism evidence="9 10">
    <name type="scientific">Podarcis muralis</name>
    <name type="common">Wall lizard</name>
    <name type="synonym">Lacerta muralis</name>
    <dbReference type="NCBI Taxonomy" id="64176"/>
    <lineage>
        <taxon>Eukaryota</taxon>
        <taxon>Metazoa</taxon>
        <taxon>Chordata</taxon>
        <taxon>Craniata</taxon>
        <taxon>Vertebrata</taxon>
        <taxon>Euteleostomi</taxon>
        <taxon>Lepidosauria</taxon>
        <taxon>Squamata</taxon>
        <taxon>Bifurcata</taxon>
        <taxon>Unidentata</taxon>
        <taxon>Episquamata</taxon>
        <taxon>Laterata</taxon>
        <taxon>Lacertibaenia</taxon>
        <taxon>Lacertidae</taxon>
        <taxon>Podarcis</taxon>
    </lineage>
</organism>
<feature type="region of interest" description="Disordered" evidence="5">
    <location>
        <begin position="328"/>
        <end position="349"/>
    </location>
</feature>
<feature type="signal peptide" evidence="7">
    <location>
        <begin position="1"/>
        <end position="19"/>
    </location>
</feature>
<dbReference type="GO" id="GO:0016020">
    <property type="term" value="C:membrane"/>
    <property type="evidence" value="ECO:0007669"/>
    <property type="project" value="UniProtKB-SubCell"/>
</dbReference>
<keyword evidence="6" id="KW-0812">Transmembrane</keyword>
<dbReference type="AlphaFoldDB" id="A0A670K4N2"/>
<evidence type="ECO:0000256" key="5">
    <source>
        <dbReference type="SAM" id="MobiDB-lite"/>
    </source>
</evidence>
<evidence type="ECO:0000256" key="3">
    <source>
        <dbReference type="ARBA" id="ARBA00023136"/>
    </source>
</evidence>
<evidence type="ECO:0000256" key="4">
    <source>
        <dbReference type="ARBA" id="ARBA00023180"/>
    </source>
</evidence>